<dbReference type="AlphaFoldDB" id="A0A075AV45"/>
<dbReference type="InterPro" id="IPR052394">
    <property type="entry name" value="LRR-containing"/>
</dbReference>
<dbReference type="Gene3D" id="3.80.10.10">
    <property type="entry name" value="Ribonuclease Inhibitor"/>
    <property type="match status" value="3"/>
</dbReference>
<dbReference type="OrthoDB" id="120976at2759"/>
<reference evidence="1 2" key="1">
    <citation type="journal article" date="2013" name="Curr. Biol.">
        <title>Shared signatures of parasitism and phylogenomics unite Cryptomycota and microsporidia.</title>
        <authorList>
            <person name="James T.Y."/>
            <person name="Pelin A."/>
            <person name="Bonen L."/>
            <person name="Ahrendt S."/>
            <person name="Sain D."/>
            <person name="Corradi N."/>
            <person name="Stajich J.E."/>
        </authorList>
    </citation>
    <scope>NUCLEOTIDE SEQUENCE [LARGE SCALE GENOMIC DNA]</scope>
    <source>
        <strain evidence="1 2">CSF55</strain>
    </source>
</reference>
<name>A0A075AV45_ROZAC</name>
<evidence type="ECO:0000313" key="2">
    <source>
        <dbReference type="Proteomes" id="UP000030755"/>
    </source>
</evidence>
<keyword evidence="2" id="KW-1185">Reference proteome</keyword>
<accession>A0A075AV45</accession>
<dbReference type="InterPro" id="IPR032675">
    <property type="entry name" value="LRR_dom_sf"/>
</dbReference>
<dbReference type="PANTHER" id="PTHR24114:SF2">
    <property type="entry name" value="F-BOX DOMAIN-CONTAINING PROTEIN-RELATED"/>
    <property type="match status" value="1"/>
</dbReference>
<dbReference type="InterPro" id="IPR001611">
    <property type="entry name" value="Leu-rich_rpt"/>
</dbReference>
<protein>
    <recommendedName>
        <fullName evidence="3">RNI-like protein</fullName>
    </recommendedName>
</protein>
<dbReference type="EMBL" id="KE561005">
    <property type="protein sequence ID" value="EPZ34035.1"/>
    <property type="molecule type" value="Genomic_DNA"/>
</dbReference>
<organism evidence="1 2">
    <name type="scientific">Rozella allomycis (strain CSF55)</name>
    <dbReference type="NCBI Taxonomy" id="988480"/>
    <lineage>
        <taxon>Eukaryota</taxon>
        <taxon>Fungi</taxon>
        <taxon>Fungi incertae sedis</taxon>
        <taxon>Cryptomycota</taxon>
        <taxon>Cryptomycota incertae sedis</taxon>
        <taxon>Rozella</taxon>
    </lineage>
</organism>
<dbReference type="OMA" id="LQHCSCN"/>
<dbReference type="SMART" id="SM00368">
    <property type="entry name" value="LRR_RI"/>
    <property type="match status" value="5"/>
</dbReference>
<sequence>MLATEEAKRIEADINASFSKSISGDTSPLRDFDEKDGIEINLDVKFLEKNESTIKVDETNTNEKQYVLINSSNELNKSISETRPSIVVDLEPYVFDISDLLPSSRKSNASQQEIYLKNCKDLSIVPSCRVLENLDNSELSLKFMNLGPKGIQALADTIAFNNALITVDMTGNWFDEETSQAMCKFLTENSKNLSENNIGSSCMEAICQGLGNNNSLKTLVLKNCVHLANAMKKSSKLTILDVSHNNIGDIGAGLLASSLSNNDSLKEFHISWNKISKGCNAIFSAIKENSVLTHLDLSWNGLKDQGATSAGQMLSKNASLKHLNLGYSRIGNQGMIGLCKGISESDTLQELVLDGNDFEESGIQALMKSLPNCSSIQAIHLKKIRCLALHSEKLINELKGSKPGIEIVLGDT</sequence>
<evidence type="ECO:0000313" key="1">
    <source>
        <dbReference type="EMBL" id="EPZ34035.1"/>
    </source>
</evidence>
<dbReference type="PANTHER" id="PTHR24114">
    <property type="entry name" value="LEUCINE RICH REPEAT FAMILY PROTEIN"/>
    <property type="match status" value="1"/>
</dbReference>
<dbReference type="Pfam" id="PF13516">
    <property type="entry name" value="LRR_6"/>
    <property type="match status" value="3"/>
</dbReference>
<dbReference type="STRING" id="988480.A0A075AV45"/>
<dbReference type="Proteomes" id="UP000030755">
    <property type="component" value="Unassembled WGS sequence"/>
</dbReference>
<evidence type="ECO:0008006" key="3">
    <source>
        <dbReference type="Google" id="ProtNLM"/>
    </source>
</evidence>
<gene>
    <name evidence="1" type="ORF">O9G_003755</name>
</gene>
<dbReference type="HOGENOM" id="CLU_667561_0_0_1"/>
<dbReference type="SUPFAM" id="SSF52047">
    <property type="entry name" value="RNI-like"/>
    <property type="match status" value="1"/>
</dbReference>
<proteinExistence type="predicted"/>